<dbReference type="PANTHER" id="PTHR38780">
    <property type="entry name" value="PROTEIN TUSC"/>
    <property type="match status" value="1"/>
</dbReference>
<dbReference type="PATRIC" id="fig|271065.3.peg.858"/>
<dbReference type="RefSeq" id="WP_014147336.1">
    <property type="nucleotide sequence ID" value="NC_016112.1"/>
</dbReference>
<dbReference type="EMBL" id="FO082060">
    <property type="protein sequence ID" value="CCE22535.1"/>
    <property type="molecule type" value="Genomic_DNA"/>
</dbReference>
<dbReference type="Proteomes" id="UP000008315">
    <property type="component" value="Chromosome"/>
</dbReference>
<evidence type="ECO:0000313" key="2">
    <source>
        <dbReference type="EMBL" id="CCE22535.1"/>
    </source>
</evidence>
<dbReference type="STRING" id="1091494.MEALZ_0841"/>
<proteinExistence type="inferred from homology"/>
<dbReference type="Pfam" id="PF02635">
    <property type="entry name" value="DsrE"/>
    <property type="match status" value="1"/>
</dbReference>
<comment type="similarity">
    <text evidence="1">Belongs to the DsrF/TusC family.</text>
</comment>
<dbReference type="InterPro" id="IPR017462">
    <property type="entry name" value="Sulphur_relay_TusC/DsrF"/>
</dbReference>
<name>G4T2Q1_META2</name>
<keyword evidence="3" id="KW-1185">Reference proteome</keyword>
<dbReference type="InterPro" id="IPR003787">
    <property type="entry name" value="Sulphur_relay_DsrE/F-like"/>
</dbReference>
<dbReference type="PANTHER" id="PTHR38780:SF1">
    <property type="entry name" value="PROTEIN TUSC"/>
    <property type="match status" value="1"/>
</dbReference>
<evidence type="ECO:0000313" key="3">
    <source>
        <dbReference type="Proteomes" id="UP000008315"/>
    </source>
</evidence>
<dbReference type="InterPro" id="IPR027396">
    <property type="entry name" value="DsrEFH-like"/>
</dbReference>
<accession>G4T2Q1</accession>
<dbReference type="HOGENOM" id="CLU_155943_0_0_6"/>
<dbReference type="NCBIfam" id="NF001238">
    <property type="entry name" value="PRK00211.1"/>
    <property type="match status" value="1"/>
</dbReference>
<protein>
    <submittedName>
        <fullName evidence="2">Sulfur relay protein TusC/DsrF</fullName>
    </submittedName>
</protein>
<gene>
    <name evidence="2" type="ordered locus">MEALZ_0841</name>
</gene>
<organism evidence="2 3">
    <name type="scientific">Methylotuvimicrobium alcaliphilum (strain DSM 19304 / NCIMB 14124 / VKM B-2133 / 20Z)</name>
    <name type="common">Methylomicrobium alcaliphilum</name>
    <dbReference type="NCBI Taxonomy" id="1091494"/>
    <lineage>
        <taxon>Bacteria</taxon>
        <taxon>Pseudomonadati</taxon>
        <taxon>Pseudomonadota</taxon>
        <taxon>Gammaproteobacteria</taxon>
        <taxon>Methylococcales</taxon>
        <taxon>Methylococcaceae</taxon>
        <taxon>Methylotuvimicrobium</taxon>
    </lineage>
</organism>
<reference evidence="3" key="1">
    <citation type="journal article" date="2012" name="J. Bacteriol.">
        <title>Genome sequence of the haloalkaliphilic methanotrophic bacterium Methylomicrobium alcaliphilum 20Z.</title>
        <authorList>
            <person name="Vuilleumier S."/>
            <person name="Khmelenina V.N."/>
            <person name="Bringel F."/>
            <person name="Reshetnikov A.S."/>
            <person name="Lajus A."/>
            <person name="Mangenot S."/>
            <person name="Rouy Z."/>
            <person name="Op den Camp H.J."/>
            <person name="Jetten M.S."/>
            <person name="Dispirito A.A."/>
            <person name="Dunfield P."/>
            <person name="Klotz M.G."/>
            <person name="Semrau J.D."/>
            <person name="Stein L.Y."/>
            <person name="Barbe V."/>
            <person name="Medigue C."/>
            <person name="Trotsenko Y.A."/>
            <person name="Kalyuzhnaya M.G."/>
        </authorList>
    </citation>
    <scope>NUCLEOTIDE SEQUENCE [LARGE SCALE GENOMIC DNA]</scope>
    <source>
        <strain evidence="3">DSM 19304 / NCIMB 14124 / VKM B-2133 / 20Z</strain>
    </source>
</reference>
<dbReference type="NCBIfam" id="TIGR03010">
    <property type="entry name" value="sulf_tusC_dsrF"/>
    <property type="match status" value="1"/>
</dbReference>
<sequence length="119" mass="13446">MHKKFLFVLRKPPFNGVSMQETLDSVLTIAAFDQAVSLLLLDDGVFQLKNGQQPERFGMKDTSAVFGALEIYDIHDIRAEVESLQERGLKPGDLCLPVREIYRKELAAYMKQFDVILAG</sequence>
<dbReference type="SUPFAM" id="SSF75169">
    <property type="entry name" value="DsrEFH-like"/>
    <property type="match status" value="1"/>
</dbReference>
<dbReference type="AlphaFoldDB" id="G4T2Q1"/>
<dbReference type="Gene3D" id="3.40.1260.10">
    <property type="entry name" value="DsrEFH-like"/>
    <property type="match status" value="1"/>
</dbReference>
<evidence type="ECO:0000256" key="1">
    <source>
        <dbReference type="ARBA" id="ARBA00005996"/>
    </source>
</evidence>
<dbReference type="KEGG" id="mah:MEALZ_0841"/>